<dbReference type="PROSITE" id="PS51318">
    <property type="entry name" value="TAT"/>
    <property type="match status" value="1"/>
</dbReference>
<dbReference type="NCBIfam" id="TIGR00787">
    <property type="entry name" value="dctP"/>
    <property type="match status" value="1"/>
</dbReference>
<dbReference type="InterPro" id="IPR038404">
    <property type="entry name" value="TRAP_DctP_sf"/>
</dbReference>
<evidence type="ECO:0000256" key="2">
    <source>
        <dbReference type="ARBA" id="ARBA00009023"/>
    </source>
</evidence>
<dbReference type="PIRSF" id="PIRSF006470">
    <property type="entry name" value="DctB"/>
    <property type="match status" value="1"/>
</dbReference>
<feature type="chain" id="PRO_5020297954" evidence="6">
    <location>
        <begin position="34"/>
        <end position="340"/>
    </location>
</feature>
<evidence type="ECO:0000256" key="3">
    <source>
        <dbReference type="ARBA" id="ARBA00022448"/>
    </source>
</evidence>
<dbReference type="Gene3D" id="3.40.190.170">
    <property type="entry name" value="Bacterial extracellular solute-binding protein, family 7"/>
    <property type="match status" value="1"/>
</dbReference>
<comment type="subcellular location">
    <subcellularLocation>
        <location evidence="1">Periplasm</location>
    </subcellularLocation>
</comment>
<protein>
    <submittedName>
        <fullName evidence="7">DctP family TRAP transporter solute-binding subunit</fullName>
    </submittedName>
</protein>
<evidence type="ECO:0000256" key="5">
    <source>
        <dbReference type="ARBA" id="ARBA00022764"/>
    </source>
</evidence>
<dbReference type="AlphaFoldDB" id="A0A4P7HJK0"/>
<dbReference type="Proteomes" id="UP000296374">
    <property type="component" value="Chromosome"/>
</dbReference>
<evidence type="ECO:0000256" key="4">
    <source>
        <dbReference type="ARBA" id="ARBA00022729"/>
    </source>
</evidence>
<dbReference type="InterPro" id="IPR004682">
    <property type="entry name" value="TRAP_DctP"/>
</dbReference>
<keyword evidence="4 6" id="KW-0732">Signal</keyword>
<dbReference type="GO" id="GO:0030288">
    <property type="term" value="C:outer membrane-bounded periplasmic space"/>
    <property type="evidence" value="ECO:0007669"/>
    <property type="project" value="InterPro"/>
</dbReference>
<comment type="similarity">
    <text evidence="2">Belongs to the bacterial solute-binding protein 7 family.</text>
</comment>
<dbReference type="KEGG" id="plia:E4191_06060"/>
<dbReference type="Pfam" id="PF03480">
    <property type="entry name" value="DctP"/>
    <property type="match status" value="1"/>
</dbReference>
<keyword evidence="3" id="KW-0813">Transport</keyword>
<organism evidence="7 8">
    <name type="scientific">Paracoccus liaowanqingii</name>
    <dbReference type="NCBI Taxonomy" id="2560053"/>
    <lineage>
        <taxon>Bacteria</taxon>
        <taxon>Pseudomonadati</taxon>
        <taxon>Pseudomonadota</taxon>
        <taxon>Alphaproteobacteria</taxon>
        <taxon>Rhodobacterales</taxon>
        <taxon>Paracoccaceae</taxon>
        <taxon>Paracoccus</taxon>
    </lineage>
</organism>
<sequence length="340" mass="37023">MTFTTTRRALTRSLAAMALIGTALTTLPGAALAEVSLRLAVPDPATSSVGRAATRFSELVAEKTEGEVTIEVFPDGVLFGGDQNAAINQLGSGALDGLILASSVYASFEPRMNAISLPYLFEDYDQLQAYLGGEPGDELKGSLDRLSIHGLGFFLRTFRNVTTRETPITTAEDFSGLTLRTPNNTLFVALFEALGANPTPMAFSEVYSALQLRAIDGQENPVEVPLNNRFSEVQGHLNMTRHVADSFLLALSDSAWQRIPEDDRAAVQEAADEMIAEHDAEEIAAEQDIIAQLQEQGMQVNEFAEGELARVQEIARGIYPQFEEQIGAEFMTRSLEFVQQ</sequence>
<evidence type="ECO:0000256" key="1">
    <source>
        <dbReference type="ARBA" id="ARBA00004418"/>
    </source>
</evidence>
<dbReference type="InterPro" id="IPR006311">
    <property type="entry name" value="TAT_signal"/>
</dbReference>
<feature type="signal peptide" evidence="6">
    <location>
        <begin position="1"/>
        <end position="33"/>
    </location>
</feature>
<dbReference type="NCBIfam" id="NF037995">
    <property type="entry name" value="TRAP_S1"/>
    <property type="match status" value="1"/>
</dbReference>
<dbReference type="InterPro" id="IPR018389">
    <property type="entry name" value="DctP_fam"/>
</dbReference>
<evidence type="ECO:0000313" key="8">
    <source>
        <dbReference type="Proteomes" id="UP000296374"/>
    </source>
</evidence>
<evidence type="ECO:0000256" key="6">
    <source>
        <dbReference type="SAM" id="SignalP"/>
    </source>
</evidence>
<gene>
    <name evidence="7" type="ORF">E4191_06060</name>
</gene>
<accession>A0A4P7HJK0</accession>
<evidence type="ECO:0000313" key="7">
    <source>
        <dbReference type="EMBL" id="QBX34328.1"/>
    </source>
</evidence>
<name>A0A4P7HJK0_9RHOB</name>
<dbReference type="EMBL" id="CP038439">
    <property type="protein sequence ID" value="QBX34328.1"/>
    <property type="molecule type" value="Genomic_DNA"/>
</dbReference>
<proteinExistence type="inferred from homology"/>
<reference evidence="8" key="1">
    <citation type="submission" date="2019-03" db="EMBL/GenBank/DDBJ databases">
        <authorList>
            <person name="Li J."/>
        </authorList>
    </citation>
    <scope>NUCLEOTIDE SEQUENCE [LARGE SCALE GENOMIC DNA]</scope>
    <source>
        <strain evidence="8">2251</strain>
    </source>
</reference>
<dbReference type="RefSeq" id="WP_135312617.1">
    <property type="nucleotide sequence ID" value="NZ_CP038439.1"/>
</dbReference>
<keyword evidence="5" id="KW-0574">Periplasm</keyword>
<dbReference type="PANTHER" id="PTHR33376:SF4">
    <property type="entry name" value="SIALIC ACID-BINDING PERIPLASMIC PROTEIN SIAP"/>
    <property type="match status" value="1"/>
</dbReference>
<dbReference type="GO" id="GO:0055085">
    <property type="term" value="P:transmembrane transport"/>
    <property type="evidence" value="ECO:0007669"/>
    <property type="project" value="InterPro"/>
</dbReference>
<dbReference type="PANTHER" id="PTHR33376">
    <property type="match status" value="1"/>
</dbReference>